<keyword evidence="5" id="KW-0998">Cell outer membrane</keyword>
<gene>
    <name evidence="8" type="ORF">E6A44_002305</name>
</gene>
<name>A0ABW9J1G8_9SPHI</name>
<sequence>MNKKIIYIVFAFLSVVVMAGCRKDLLNQNATVSPNSNTFWLTEADALTALMGNYNEFRPCFDRDYHFDGHGDFLKMYNTGAAPISITVNNPSAYGGGAAALYKELYGSINTSNYVIENVRNRLLPNAKTTASKQNLEAIIGEARLLRGIAYFRLISLWGDVPYIYKIVNAPIEVDTISRSSITKVKDSIYADFTYAADKLPNKGAAIGRAGKPAALAFRGKLQLFWGSWKKNGWPELEGFQQSAAEARVAFEGAAADFKRVINEFGLNLFRGGAPGEWGEMGKADVLPNYYYMFIPSTGNPNADGEMLMTITHGGNATGQSEEYMRVWTGVSVGLSQNQAIPRYELADRYQSTITGDFLPKMVQMNPTVPAVGNVARTTPNSSVNPESYRNRDYRMKATLLWDYEKIMGIGTTETTGFVAFLYKTWSGNITIDGVTYPAFNDNTTNLSGLQSRKFVRNYGGANRSSGDYNWPLMRLADVFLMYAEATNEVSGPQADAIALVNRVRARGKLPALAASKTATPAAFFDAIEQERIVELFGEGQRAFDLRRWRKIESVFGPAYGAGKWFQDSWGNNWERFFFNADELVYQRCYIYQIPETERVRNKNLTQNKPWR</sequence>
<comment type="subcellular location">
    <subcellularLocation>
        <location evidence="1">Cell outer membrane</location>
    </subcellularLocation>
</comment>
<evidence type="ECO:0000256" key="4">
    <source>
        <dbReference type="ARBA" id="ARBA00023136"/>
    </source>
</evidence>
<reference evidence="8 9" key="1">
    <citation type="submission" date="2024-12" db="EMBL/GenBank/DDBJ databases">
        <authorList>
            <person name="Hu S."/>
        </authorList>
    </citation>
    <scope>NUCLEOTIDE SEQUENCE [LARGE SCALE GENOMIC DNA]</scope>
    <source>
        <strain evidence="8 9">THG-T11</strain>
    </source>
</reference>
<dbReference type="RefSeq" id="WP_246076912.1">
    <property type="nucleotide sequence ID" value="NZ_SSHJ02000001.1"/>
</dbReference>
<proteinExistence type="inferred from homology"/>
<dbReference type="Pfam" id="PF14322">
    <property type="entry name" value="SusD-like_3"/>
    <property type="match status" value="1"/>
</dbReference>
<protein>
    <submittedName>
        <fullName evidence="8">RagB/SusD family nutrient uptake outer membrane protein</fullName>
    </submittedName>
</protein>
<evidence type="ECO:0000259" key="6">
    <source>
        <dbReference type="Pfam" id="PF07980"/>
    </source>
</evidence>
<dbReference type="InterPro" id="IPR012944">
    <property type="entry name" value="SusD_RagB_dom"/>
</dbReference>
<dbReference type="PROSITE" id="PS51257">
    <property type="entry name" value="PROKAR_LIPOPROTEIN"/>
    <property type="match status" value="1"/>
</dbReference>
<evidence type="ECO:0000256" key="1">
    <source>
        <dbReference type="ARBA" id="ARBA00004442"/>
    </source>
</evidence>
<keyword evidence="3" id="KW-0732">Signal</keyword>
<comment type="similarity">
    <text evidence="2">Belongs to the SusD family.</text>
</comment>
<feature type="domain" description="SusD-like N-terminal" evidence="7">
    <location>
        <begin position="100"/>
        <end position="222"/>
    </location>
</feature>
<organism evidence="8 9">
    <name type="scientific">Pedobacter ureilyticus</name>
    <dbReference type="NCBI Taxonomy" id="1393051"/>
    <lineage>
        <taxon>Bacteria</taxon>
        <taxon>Pseudomonadati</taxon>
        <taxon>Bacteroidota</taxon>
        <taxon>Sphingobacteriia</taxon>
        <taxon>Sphingobacteriales</taxon>
        <taxon>Sphingobacteriaceae</taxon>
        <taxon>Pedobacter</taxon>
    </lineage>
</organism>
<dbReference type="SUPFAM" id="SSF48452">
    <property type="entry name" value="TPR-like"/>
    <property type="match status" value="1"/>
</dbReference>
<accession>A0ABW9J1G8</accession>
<dbReference type="Proteomes" id="UP001517247">
    <property type="component" value="Unassembled WGS sequence"/>
</dbReference>
<keyword evidence="9" id="KW-1185">Reference proteome</keyword>
<evidence type="ECO:0000313" key="9">
    <source>
        <dbReference type="Proteomes" id="UP001517247"/>
    </source>
</evidence>
<dbReference type="Gene3D" id="1.25.40.390">
    <property type="match status" value="1"/>
</dbReference>
<evidence type="ECO:0000256" key="2">
    <source>
        <dbReference type="ARBA" id="ARBA00006275"/>
    </source>
</evidence>
<evidence type="ECO:0000259" key="7">
    <source>
        <dbReference type="Pfam" id="PF14322"/>
    </source>
</evidence>
<dbReference type="InterPro" id="IPR011990">
    <property type="entry name" value="TPR-like_helical_dom_sf"/>
</dbReference>
<dbReference type="EMBL" id="SSHJ02000001">
    <property type="protein sequence ID" value="MFN0254383.1"/>
    <property type="molecule type" value="Genomic_DNA"/>
</dbReference>
<evidence type="ECO:0000313" key="8">
    <source>
        <dbReference type="EMBL" id="MFN0254383.1"/>
    </source>
</evidence>
<comment type="caution">
    <text evidence="8">The sequence shown here is derived from an EMBL/GenBank/DDBJ whole genome shotgun (WGS) entry which is preliminary data.</text>
</comment>
<dbReference type="InterPro" id="IPR033985">
    <property type="entry name" value="SusD-like_N"/>
</dbReference>
<dbReference type="Pfam" id="PF07980">
    <property type="entry name" value="SusD_RagB"/>
    <property type="match status" value="1"/>
</dbReference>
<evidence type="ECO:0000256" key="5">
    <source>
        <dbReference type="ARBA" id="ARBA00023237"/>
    </source>
</evidence>
<feature type="domain" description="RagB/SusD" evidence="6">
    <location>
        <begin position="359"/>
        <end position="611"/>
    </location>
</feature>
<keyword evidence="4" id="KW-0472">Membrane</keyword>
<evidence type="ECO:0000256" key="3">
    <source>
        <dbReference type="ARBA" id="ARBA00022729"/>
    </source>
</evidence>